<dbReference type="SUPFAM" id="SSF52540">
    <property type="entry name" value="P-loop containing nucleoside triphosphate hydrolases"/>
    <property type="match status" value="1"/>
</dbReference>
<dbReference type="InterPro" id="IPR027417">
    <property type="entry name" value="P-loop_NTPase"/>
</dbReference>
<accession>A0A4S2DN73</accession>
<proteinExistence type="predicted"/>
<comment type="caution">
    <text evidence="2">The sequence shown here is derived from an EMBL/GenBank/DDBJ whole genome shotgun (WGS) entry which is preliminary data.</text>
</comment>
<name>A0A4S2DN73_9CLOT</name>
<organism evidence="2 3">
    <name type="scientific">Clostridium sartagoforme</name>
    <dbReference type="NCBI Taxonomy" id="84031"/>
    <lineage>
        <taxon>Bacteria</taxon>
        <taxon>Bacillati</taxon>
        <taxon>Bacillota</taxon>
        <taxon>Clostridia</taxon>
        <taxon>Eubacteriales</taxon>
        <taxon>Clostridiaceae</taxon>
        <taxon>Clostridium</taxon>
    </lineage>
</organism>
<dbReference type="RefSeq" id="WP_136004556.1">
    <property type="nucleotide sequence ID" value="NZ_SRYR01000001.1"/>
</dbReference>
<protein>
    <recommendedName>
        <fullName evidence="1">CobW/HypB/UreG nucleotide-binding domain-containing protein</fullName>
    </recommendedName>
</protein>
<feature type="domain" description="CobW/HypB/UreG nucleotide-binding" evidence="1">
    <location>
        <begin position="8"/>
        <end position="170"/>
    </location>
</feature>
<dbReference type="Proteomes" id="UP000306888">
    <property type="component" value="Unassembled WGS sequence"/>
</dbReference>
<keyword evidence="3" id="KW-1185">Reference proteome</keyword>
<dbReference type="AlphaFoldDB" id="A0A4S2DN73"/>
<dbReference type="OrthoDB" id="9808822at2"/>
<evidence type="ECO:0000259" key="1">
    <source>
        <dbReference type="Pfam" id="PF02492"/>
    </source>
</evidence>
<dbReference type="EMBL" id="SRYR01000001">
    <property type="protein sequence ID" value="TGY43827.1"/>
    <property type="molecule type" value="Genomic_DNA"/>
</dbReference>
<reference evidence="2 3" key="1">
    <citation type="submission" date="2019-04" db="EMBL/GenBank/DDBJ databases">
        <title>Microbes associate with the intestines of laboratory mice.</title>
        <authorList>
            <person name="Navarre W."/>
            <person name="Wong E."/>
            <person name="Huang K."/>
            <person name="Tropini C."/>
            <person name="Ng K."/>
            <person name="Yu B."/>
        </authorList>
    </citation>
    <scope>NUCLEOTIDE SEQUENCE [LARGE SCALE GENOMIC DNA]</scope>
    <source>
        <strain evidence="2 3">NM50_B9-20</strain>
    </source>
</reference>
<dbReference type="Pfam" id="PF02492">
    <property type="entry name" value="cobW"/>
    <property type="match status" value="1"/>
</dbReference>
<sequence length="210" mass="24239">MKTKLEFVFGFLGSGKSRFINSYLDSEICKDEKVLIISLEEGNTLINKGSNVKIVFIEEIEYLKEIIIREVKTYTFDRIVVEYNGTISVNSVEDICNDKKLRKYIDFYGGYFIGNAEEILVYIKNLGELILPFIQGSKLIILNNISLISKEKRDETIKLIKDININSPIVTIDSISDINREIKSNKYFKRNLFIKSLKSLIKEKINDKMG</sequence>
<evidence type="ECO:0000313" key="2">
    <source>
        <dbReference type="EMBL" id="TGY43827.1"/>
    </source>
</evidence>
<gene>
    <name evidence="2" type="ORF">E5347_03140</name>
</gene>
<dbReference type="Gene3D" id="3.40.50.300">
    <property type="entry name" value="P-loop containing nucleotide triphosphate hydrolases"/>
    <property type="match status" value="1"/>
</dbReference>
<dbReference type="InterPro" id="IPR003495">
    <property type="entry name" value="CobW/HypB/UreG_nucleotide-bd"/>
</dbReference>
<evidence type="ECO:0000313" key="3">
    <source>
        <dbReference type="Proteomes" id="UP000306888"/>
    </source>
</evidence>